<dbReference type="EMBL" id="SPDV01000047">
    <property type="protein sequence ID" value="TFI56898.1"/>
    <property type="molecule type" value="Genomic_DNA"/>
</dbReference>
<dbReference type="SUPFAM" id="SSF46785">
    <property type="entry name" value="Winged helix' DNA-binding domain"/>
    <property type="match status" value="1"/>
</dbReference>
<feature type="domain" description="Transcription regulator PadR N-terminal" evidence="1">
    <location>
        <begin position="39"/>
        <end position="108"/>
    </location>
</feature>
<dbReference type="InterPro" id="IPR036390">
    <property type="entry name" value="WH_DNA-bd_sf"/>
</dbReference>
<dbReference type="InterPro" id="IPR036388">
    <property type="entry name" value="WH-like_DNA-bd_sf"/>
</dbReference>
<evidence type="ECO:0000313" key="3">
    <source>
        <dbReference type="Proteomes" id="UP000298213"/>
    </source>
</evidence>
<dbReference type="OrthoDB" id="9814826at2"/>
<dbReference type="Proteomes" id="UP000298213">
    <property type="component" value="Unassembled WGS sequence"/>
</dbReference>
<proteinExistence type="predicted"/>
<dbReference type="AlphaFoldDB" id="A0A4Y8ZLL9"/>
<keyword evidence="3" id="KW-1185">Reference proteome</keyword>
<evidence type="ECO:0000313" key="2">
    <source>
        <dbReference type="EMBL" id="TFI56898.1"/>
    </source>
</evidence>
<reference evidence="2 3" key="1">
    <citation type="submission" date="2019-03" db="EMBL/GenBank/DDBJ databases">
        <title>Genome sequence of Sphingomonas sp. 17J27-24.</title>
        <authorList>
            <person name="Kim M."/>
            <person name="Maeng S."/>
            <person name="Sathiyaraj S."/>
        </authorList>
    </citation>
    <scope>NUCLEOTIDE SEQUENCE [LARGE SCALE GENOMIC DNA]</scope>
    <source>
        <strain evidence="2 3">17J27-24</strain>
    </source>
</reference>
<organism evidence="2 3">
    <name type="scientific">Sphingomonas parva</name>
    <dbReference type="NCBI Taxonomy" id="2555898"/>
    <lineage>
        <taxon>Bacteria</taxon>
        <taxon>Pseudomonadati</taxon>
        <taxon>Pseudomonadota</taxon>
        <taxon>Alphaproteobacteria</taxon>
        <taxon>Sphingomonadales</taxon>
        <taxon>Sphingomonadaceae</taxon>
        <taxon>Sphingomonas</taxon>
    </lineage>
</organism>
<dbReference type="Pfam" id="PF03551">
    <property type="entry name" value="PadR"/>
    <property type="match status" value="1"/>
</dbReference>
<protein>
    <submittedName>
        <fullName evidence="2">PadR family transcriptional regulator</fullName>
    </submittedName>
</protein>
<accession>A0A4Y8ZLL9</accession>
<gene>
    <name evidence="2" type="ORF">E2493_17845</name>
</gene>
<dbReference type="PANTHER" id="PTHR43252:SF7">
    <property type="entry name" value="TRANSCRIPTIONAL REGULATOR YQJI"/>
    <property type="match status" value="1"/>
</dbReference>
<dbReference type="PANTHER" id="PTHR43252">
    <property type="entry name" value="TRANSCRIPTIONAL REGULATOR YQJI"/>
    <property type="match status" value="1"/>
</dbReference>
<dbReference type="Gene3D" id="1.10.10.10">
    <property type="entry name" value="Winged helix-like DNA-binding domain superfamily/Winged helix DNA-binding domain"/>
    <property type="match status" value="1"/>
</dbReference>
<name>A0A4Y8ZLL9_9SPHN</name>
<dbReference type="InterPro" id="IPR005149">
    <property type="entry name" value="Tscrpt_reg_PadR_N"/>
</dbReference>
<evidence type="ECO:0000259" key="1">
    <source>
        <dbReference type="Pfam" id="PF03551"/>
    </source>
</evidence>
<sequence length="178" mass="19545">MTMAGRGWGGEWSGEWGGGWGREGRRRRMFDSGELRLVLLKLIADQPRHGYDLIRAIEEMTHGTYAPSPGVVYPTLTMLQDMGLIEEAGSGGARKAFAATADGLAHLAERADEVERLMARLTEIGDDRRRTGGGPVGRAVANLLAALWNRVGKQRVDEKRLHDIAAILDEAAQKIERL</sequence>
<comment type="caution">
    <text evidence="2">The sequence shown here is derived from an EMBL/GenBank/DDBJ whole genome shotgun (WGS) entry which is preliminary data.</text>
</comment>